<name>A0A327W582_9BACT</name>
<comment type="caution">
    <text evidence="1">The sequence shown here is derived from an EMBL/GenBank/DDBJ whole genome shotgun (WGS) entry which is preliminary data.</text>
</comment>
<protein>
    <submittedName>
        <fullName evidence="1">Uncharacterized protein DUF4138</fullName>
    </submittedName>
</protein>
<evidence type="ECO:0000313" key="2">
    <source>
        <dbReference type="Proteomes" id="UP000249819"/>
    </source>
</evidence>
<evidence type="ECO:0000313" key="1">
    <source>
        <dbReference type="EMBL" id="RAJ83520.1"/>
    </source>
</evidence>
<dbReference type="EMBL" id="QLMA01000003">
    <property type="protein sequence ID" value="RAJ83520.1"/>
    <property type="molecule type" value="Genomic_DNA"/>
</dbReference>
<proteinExistence type="predicted"/>
<gene>
    <name evidence="1" type="ORF">CLV59_103488</name>
</gene>
<accession>A0A327W582</accession>
<keyword evidence="2" id="KW-1185">Reference proteome</keyword>
<sequence>MENRCNRNPLKQTVLSLIGILLSVTVWGITDTVVVTKGAVTVLTFPSRVVTVQSGTTNEQEYEHTLAGRLVLLKVQHPFATATNIVVITQKQIYYLVVVYRASVDMAVLNMDFSKKKAGASDGNHPQERLRRQLSTCSEAADTMLILNPIDTVIASRIAADYRLQHRRGSICKLRKLAITFGLEDVMKLNGLMYLRWYWRNNAGLPAEIVHISVCMKTAATNAILPLRTCLKLPSLMLPGKANIRQVLVIAAPVIDKRDELYAVVHMRNIADPLILKIQAAALPKHILKPG</sequence>
<organism evidence="1 2">
    <name type="scientific">Chitinophaga dinghuensis</name>
    <dbReference type="NCBI Taxonomy" id="1539050"/>
    <lineage>
        <taxon>Bacteria</taxon>
        <taxon>Pseudomonadati</taxon>
        <taxon>Bacteroidota</taxon>
        <taxon>Chitinophagia</taxon>
        <taxon>Chitinophagales</taxon>
        <taxon>Chitinophagaceae</taxon>
        <taxon>Chitinophaga</taxon>
    </lineage>
</organism>
<reference evidence="1 2" key="1">
    <citation type="submission" date="2018-06" db="EMBL/GenBank/DDBJ databases">
        <title>Genomic Encyclopedia of Archaeal and Bacterial Type Strains, Phase II (KMG-II): from individual species to whole genera.</title>
        <authorList>
            <person name="Goeker M."/>
        </authorList>
    </citation>
    <scope>NUCLEOTIDE SEQUENCE [LARGE SCALE GENOMIC DNA]</scope>
    <source>
        <strain evidence="1 2">DSM 29821</strain>
    </source>
</reference>
<dbReference type="Proteomes" id="UP000249819">
    <property type="component" value="Unassembled WGS sequence"/>
</dbReference>
<dbReference type="AlphaFoldDB" id="A0A327W582"/>